<proteinExistence type="predicted"/>
<keyword evidence="3" id="KW-1185">Reference proteome</keyword>
<evidence type="ECO:0000313" key="3">
    <source>
        <dbReference type="Proteomes" id="UP000735302"/>
    </source>
</evidence>
<protein>
    <submittedName>
        <fullName evidence="2">Phenolphthiocerol synthesis polyketide synthase type i pks15/1</fullName>
    </submittedName>
</protein>
<dbReference type="InterPro" id="IPR049012">
    <property type="entry name" value="Mutator_transp_dom"/>
</dbReference>
<accession>A0AAV4B488</accession>
<feature type="domain" description="Mutator-like transposase" evidence="1">
    <location>
        <begin position="1"/>
        <end position="144"/>
    </location>
</feature>
<evidence type="ECO:0000259" key="1">
    <source>
        <dbReference type="Pfam" id="PF20700"/>
    </source>
</evidence>
<dbReference type="Pfam" id="PF20700">
    <property type="entry name" value="Mutator"/>
    <property type="match status" value="1"/>
</dbReference>
<dbReference type="Proteomes" id="UP000735302">
    <property type="component" value="Unassembled WGS sequence"/>
</dbReference>
<gene>
    <name evidence="2" type="ORF">PoB_004051200</name>
</gene>
<sequence length="166" mass="18567">MEAVGSVQIFQRSVGVSRYLKYTRYLGDGDSAPFKKVVESKPYGEVEEAVKLECVGHIQKRVGTRCRRLKQDLKGRKLGDGKGIAGTGRLTDKMIENLQNYYGLAIRQHAANLPGMIKAVKSILGHLSTTDQDPNHEFCDASWCGFLKDPNTYRHKNALLKCIIKL</sequence>
<dbReference type="EMBL" id="BLXT01004521">
    <property type="protein sequence ID" value="GFO14007.1"/>
    <property type="molecule type" value="Genomic_DNA"/>
</dbReference>
<organism evidence="2 3">
    <name type="scientific">Plakobranchus ocellatus</name>
    <dbReference type="NCBI Taxonomy" id="259542"/>
    <lineage>
        <taxon>Eukaryota</taxon>
        <taxon>Metazoa</taxon>
        <taxon>Spiralia</taxon>
        <taxon>Lophotrochozoa</taxon>
        <taxon>Mollusca</taxon>
        <taxon>Gastropoda</taxon>
        <taxon>Heterobranchia</taxon>
        <taxon>Euthyneura</taxon>
        <taxon>Panpulmonata</taxon>
        <taxon>Sacoglossa</taxon>
        <taxon>Placobranchoidea</taxon>
        <taxon>Plakobranchidae</taxon>
        <taxon>Plakobranchus</taxon>
    </lineage>
</organism>
<evidence type="ECO:0000313" key="2">
    <source>
        <dbReference type="EMBL" id="GFO14007.1"/>
    </source>
</evidence>
<dbReference type="AlphaFoldDB" id="A0AAV4B488"/>
<comment type="caution">
    <text evidence="2">The sequence shown here is derived from an EMBL/GenBank/DDBJ whole genome shotgun (WGS) entry which is preliminary data.</text>
</comment>
<name>A0AAV4B488_9GAST</name>
<reference evidence="2 3" key="1">
    <citation type="journal article" date="2021" name="Elife">
        <title>Chloroplast acquisition without the gene transfer in kleptoplastic sea slugs, Plakobranchus ocellatus.</title>
        <authorList>
            <person name="Maeda T."/>
            <person name="Takahashi S."/>
            <person name="Yoshida T."/>
            <person name="Shimamura S."/>
            <person name="Takaki Y."/>
            <person name="Nagai Y."/>
            <person name="Toyoda A."/>
            <person name="Suzuki Y."/>
            <person name="Arimoto A."/>
            <person name="Ishii H."/>
            <person name="Satoh N."/>
            <person name="Nishiyama T."/>
            <person name="Hasebe M."/>
            <person name="Maruyama T."/>
            <person name="Minagawa J."/>
            <person name="Obokata J."/>
            <person name="Shigenobu S."/>
        </authorList>
    </citation>
    <scope>NUCLEOTIDE SEQUENCE [LARGE SCALE GENOMIC DNA]</scope>
</reference>